<gene>
    <name evidence="3" type="ORF">ABNN70_05880</name>
</gene>
<sequence>MFGFSVYLNRDLLPDDESSIHHMSRLGFEGIFTSLQIPEDDPASYRKRLWNLMDIAKREKLSLMIDVSGRALETVGLSVNDPSSIKKKGISGLRIDGGLSMKSVAALSHFITIALNASTLSEEDYRALNKYHADFTHIEAWHNYYPRPETGLDSSWLRTRNRWLKEKGMTVAAFAPGDSELRGPIYRTLPTLEAHRYLNPLAAALSLIMHSQTDRVYIGDPHLTKHTQKQFSMYIQDKAILLQGKAVDEKWSSSIFRKHVNRPDPARDVIRSRYSRSVNRMMEITAENTSARNRGTITIDNDQYGRYKGEIQIVKHPLPPDSKVNVIGHISSRDLPLIDFIEQGTEFIVEGKSYDVRKIND</sequence>
<dbReference type="Gene3D" id="3.20.20.70">
    <property type="entry name" value="Aldolase class I"/>
    <property type="match status" value="1"/>
</dbReference>
<dbReference type="InterPro" id="IPR013785">
    <property type="entry name" value="Aldolase_TIM"/>
</dbReference>
<dbReference type="SUPFAM" id="SSF50891">
    <property type="entry name" value="Cyclophilin-like"/>
    <property type="match status" value="1"/>
</dbReference>
<dbReference type="Pfam" id="PF19200">
    <property type="entry name" value="MupG_N"/>
    <property type="match status" value="1"/>
</dbReference>
<dbReference type="Pfam" id="PF05913">
    <property type="entry name" value="MupG_C"/>
    <property type="match status" value="1"/>
</dbReference>
<name>A0AAU8IJ45_9BACL</name>
<evidence type="ECO:0000313" key="3">
    <source>
        <dbReference type="EMBL" id="XCJ17991.1"/>
    </source>
</evidence>
<dbReference type="PANTHER" id="PTHR38435:SF2">
    <property type="entry name" value="DUF871 DOMAIN-CONTAINING PROTEIN"/>
    <property type="match status" value="1"/>
</dbReference>
<dbReference type="Gene3D" id="2.40.100.10">
    <property type="entry name" value="Cyclophilin-like"/>
    <property type="match status" value="1"/>
</dbReference>
<organism evidence="3">
    <name type="scientific">Sporolactobacillus sp. Y61</name>
    <dbReference type="NCBI Taxonomy" id="3160863"/>
    <lineage>
        <taxon>Bacteria</taxon>
        <taxon>Bacillati</taxon>
        <taxon>Bacillota</taxon>
        <taxon>Bacilli</taxon>
        <taxon>Bacillales</taxon>
        <taxon>Sporolactobacillaceae</taxon>
        <taxon>Sporolactobacillus</taxon>
    </lineage>
</organism>
<reference evidence="3" key="1">
    <citation type="submission" date="2024-06" db="EMBL/GenBank/DDBJ databases">
        <authorList>
            <person name="Fan A."/>
            <person name="Zhang F.Y."/>
            <person name="Zhang L."/>
        </authorList>
    </citation>
    <scope>NUCLEOTIDE SEQUENCE</scope>
    <source>
        <strain evidence="3">Y61</strain>
    </source>
</reference>
<dbReference type="InterPro" id="IPR043797">
    <property type="entry name" value="MupG_N"/>
</dbReference>
<dbReference type="SUPFAM" id="SSF51445">
    <property type="entry name" value="(Trans)glycosidases"/>
    <property type="match status" value="1"/>
</dbReference>
<dbReference type="EMBL" id="CP159510">
    <property type="protein sequence ID" value="XCJ17991.1"/>
    <property type="molecule type" value="Genomic_DNA"/>
</dbReference>
<dbReference type="InterPro" id="IPR029000">
    <property type="entry name" value="Cyclophilin-like_dom_sf"/>
</dbReference>
<dbReference type="InterPro" id="IPR017853">
    <property type="entry name" value="GH"/>
</dbReference>
<accession>A0AAU8IJ45</accession>
<evidence type="ECO:0000259" key="2">
    <source>
        <dbReference type="Pfam" id="PF19200"/>
    </source>
</evidence>
<proteinExistence type="predicted"/>
<feature type="domain" description="6-phospho-N-acetylmuramidase C-terminal" evidence="1">
    <location>
        <begin position="256"/>
        <end position="348"/>
    </location>
</feature>
<dbReference type="RefSeq" id="WP_353949075.1">
    <property type="nucleotide sequence ID" value="NZ_CP159510.1"/>
</dbReference>
<feature type="domain" description="6-phospho-N-acetylmuramidase N-terminal" evidence="2">
    <location>
        <begin position="2"/>
        <end position="232"/>
    </location>
</feature>
<evidence type="ECO:0000259" key="1">
    <source>
        <dbReference type="Pfam" id="PF05913"/>
    </source>
</evidence>
<dbReference type="PANTHER" id="PTHR38435">
    <property type="match status" value="1"/>
</dbReference>
<dbReference type="AlphaFoldDB" id="A0AAU8IJ45"/>
<protein>
    <submittedName>
        <fullName evidence="3">MupG family TIM beta-alpha barrel fold protein</fullName>
    </submittedName>
</protein>
<dbReference type="InterPro" id="IPR043894">
    <property type="entry name" value="MupG_C"/>
</dbReference>
<dbReference type="InterPro" id="IPR008589">
    <property type="entry name" value="MupG"/>
</dbReference>